<keyword evidence="5" id="KW-0676">Redox-active center</keyword>
<dbReference type="Gene3D" id="3.90.1280.10">
    <property type="entry name" value="HSP33 redox switch-like"/>
    <property type="match status" value="1"/>
</dbReference>
<evidence type="ECO:0000313" key="7">
    <source>
        <dbReference type="Proteomes" id="UP001058364"/>
    </source>
</evidence>
<keyword evidence="7" id="KW-1185">Reference proteome</keyword>
<keyword evidence="2" id="KW-0862">Zinc</keyword>
<dbReference type="Pfam" id="PF01430">
    <property type="entry name" value="HSP33"/>
    <property type="match status" value="1"/>
</dbReference>
<dbReference type="SUPFAM" id="SSF118352">
    <property type="entry name" value="HSP33 redox switch-like"/>
    <property type="match status" value="1"/>
</dbReference>
<evidence type="ECO:0000256" key="4">
    <source>
        <dbReference type="ARBA" id="ARBA00023186"/>
    </source>
</evidence>
<sequence>MLKFKITMDKTKIFLKNNVRIIISDLTNTSQEAIKLQKTNPFPSFVLAKAISVLGPLASILSLKEGKVSSFIKSNNGTIKSLIVESNSKGEIRALIDNHLLETEKDEADFETIPLFLALGNEGLMRIVRTINGQQFGGEVKLVKSDIVTDLAYYFNVSEQIYTAIISSVKFKDKYNLERVYSAVFQLLPGHNSNDIEWIENFIKDYKLEEYSLNDYIKLLNAEFRGEQEYKWSCDFKKAKALESLKMLDKKEIEKILEEDKKIEVECHFCKELFVFKKEDF</sequence>
<dbReference type="InterPro" id="IPR016153">
    <property type="entry name" value="Heat_shock_Hsp33_N"/>
</dbReference>
<dbReference type="SUPFAM" id="SSF64397">
    <property type="entry name" value="Hsp33 domain"/>
    <property type="match status" value="1"/>
</dbReference>
<evidence type="ECO:0000256" key="2">
    <source>
        <dbReference type="ARBA" id="ARBA00022833"/>
    </source>
</evidence>
<dbReference type="Proteomes" id="UP001058364">
    <property type="component" value="Chromosome"/>
</dbReference>
<dbReference type="RefSeq" id="WP_027123367.1">
    <property type="nucleotide sequence ID" value="NZ_CP103423.1"/>
</dbReference>
<gene>
    <name evidence="6" type="ORF">NX772_00400</name>
</gene>
<protein>
    <submittedName>
        <fullName evidence="6">Hsp33 family molecular chaperone HslO</fullName>
    </submittedName>
</protein>
<proteinExistence type="predicted"/>
<name>A0ABY5TXP5_9BACT</name>
<dbReference type="PANTHER" id="PTHR30111">
    <property type="entry name" value="33 KDA CHAPERONIN"/>
    <property type="match status" value="1"/>
</dbReference>
<keyword evidence="4" id="KW-0143">Chaperone</keyword>
<reference evidence="6" key="1">
    <citation type="submission" date="2022-08" db="EMBL/GenBank/DDBJ databases">
        <title>Complete genome sequence of Mycoplasma molare type strain H 542.</title>
        <authorList>
            <person name="Spergser J."/>
        </authorList>
    </citation>
    <scope>NUCLEOTIDE SEQUENCE</scope>
    <source>
        <strain evidence="6">H 542</strain>
    </source>
</reference>
<dbReference type="InterPro" id="IPR016154">
    <property type="entry name" value="Heat_shock_Hsp33_C"/>
</dbReference>
<dbReference type="EMBL" id="CP103423">
    <property type="protein sequence ID" value="UWD34281.1"/>
    <property type="molecule type" value="Genomic_DNA"/>
</dbReference>
<keyword evidence="1" id="KW-0963">Cytoplasm</keyword>
<evidence type="ECO:0000256" key="3">
    <source>
        <dbReference type="ARBA" id="ARBA00023157"/>
    </source>
</evidence>
<dbReference type="InterPro" id="IPR000397">
    <property type="entry name" value="Heat_shock_Hsp33"/>
</dbReference>
<organism evidence="6 7">
    <name type="scientific">Mesomycoplasma molare</name>
    <dbReference type="NCBI Taxonomy" id="171288"/>
    <lineage>
        <taxon>Bacteria</taxon>
        <taxon>Bacillati</taxon>
        <taxon>Mycoplasmatota</taxon>
        <taxon>Mycoplasmoidales</taxon>
        <taxon>Metamycoplasmataceae</taxon>
        <taxon>Mesomycoplasma</taxon>
    </lineage>
</organism>
<evidence type="ECO:0000256" key="1">
    <source>
        <dbReference type="ARBA" id="ARBA00022490"/>
    </source>
</evidence>
<evidence type="ECO:0000256" key="5">
    <source>
        <dbReference type="ARBA" id="ARBA00023284"/>
    </source>
</evidence>
<accession>A0ABY5TXP5</accession>
<keyword evidence="3" id="KW-1015">Disulfide bond</keyword>
<dbReference type="Gene3D" id="3.55.30.10">
    <property type="entry name" value="Hsp33 domain"/>
    <property type="match status" value="1"/>
</dbReference>
<evidence type="ECO:0000313" key="6">
    <source>
        <dbReference type="EMBL" id="UWD34281.1"/>
    </source>
</evidence>
<dbReference type="PANTHER" id="PTHR30111:SF1">
    <property type="entry name" value="33 KDA CHAPERONIN"/>
    <property type="match status" value="1"/>
</dbReference>